<reference evidence="2 3" key="1">
    <citation type="submission" date="2020-12" db="EMBL/GenBank/DDBJ databases">
        <title>A novel species.</title>
        <authorList>
            <person name="Li K."/>
        </authorList>
    </citation>
    <scope>NUCLEOTIDE SEQUENCE [LARGE SCALE GENOMIC DNA]</scope>
    <source>
        <strain evidence="2 3">ZYC-3</strain>
    </source>
</reference>
<protein>
    <submittedName>
        <fullName evidence="2">Uncharacterized protein</fullName>
    </submittedName>
</protein>
<sequence length="91" mass="10415">MSDDPFVAMEELLRQRQQERGYSEYFRVGDLVRFPLGVPANREQDYRIKAIYNNGVEVTVDGLDSFVEGHRDEDAQRLGMTHAPTEEGAQP</sequence>
<keyword evidence="3" id="KW-1185">Reference proteome</keyword>
<evidence type="ECO:0000256" key="1">
    <source>
        <dbReference type="SAM" id="MobiDB-lite"/>
    </source>
</evidence>
<accession>A0A7T7L2E6</accession>
<evidence type="ECO:0000313" key="3">
    <source>
        <dbReference type="Proteomes" id="UP000595636"/>
    </source>
</evidence>
<dbReference type="KEGG" id="slf:JEQ17_41295"/>
<dbReference type="EMBL" id="CP066831">
    <property type="protein sequence ID" value="QQM45216.1"/>
    <property type="molecule type" value="Genomic_DNA"/>
</dbReference>
<dbReference type="Proteomes" id="UP000595636">
    <property type="component" value="Chromosome"/>
</dbReference>
<gene>
    <name evidence="2" type="ORF">JEQ17_41295</name>
</gene>
<dbReference type="AlphaFoldDB" id="A0A7T7L2E6"/>
<feature type="region of interest" description="Disordered" evidence="1">
    <location>
        <begin position="69"/>
        <end position="91"/>
    </location>
</feature>
<organism evidence="2 3">
    <name type="scientific">Streptomyces liliifuscus</name>
    <dbReference type="NCBI Taxonomy" id="2797636"/>
    <lineage>
        <taxon>Bacteria</taxon>
        <taxon>Bacillati</taxon>
        <taxon>Actinomycetota</taxon>
        <taxon>Actinomycetes</taxon>
        <taxon>Kitasatosporales</taxon>
        <taxon>Streptomycetaceae</taxon>
        <taxon>Streptomyces</taxon>
    </lineage>
</organism>
<dbReference type="RefSeq" id="WP_200400025.1">
    <property type="nucleotide sequence ID" value="NZ_CP066831.1"/>
</dbReference>
<name>A0A7T7L2E6_9ACTN</name>
<evidence type="ECO:0000313" key="2">
    <source>
        <dbReference type="EMBL" id="QQM45216.1"/>
    </source>
</evidence>
<proteinExistence type="predicted"/>